<gene>
    <name evidence="1" type="ORF">Glove_140g154</name>
</gene>
<name>A0A397IXT4_9GLOM</name>
<evidence type="ECO:0000313" key="1">
    <source>
        <dbReference type="EMBL" id="RHZ79887.1"/>
    </source>
</evidence>
<dbReference type="AlphaFoldDB" id="A0A397IXT4"/>
<protein>
    <submittedName>
        <fullName evidence="1">Uncharacterized protein</fullName>
    </submittedName>
</protein>
<organism evidence="1 2">
    <name type="scientific">Diversispora epigaea</name>
    <dbReference type="NCBI Taxonomy" id="1348612"/>
    <lineage>
        <taxon>Eukaryota</taxon>
        <taxon>Fungi</taxon>
        <taxon>Fungi incertae sedis</taxon>
        <taxon>Mucoromycota</taxon>
        <taxon>Glomeromycotina</taxon>
        <taxon>Glomeromycetes</taxon>
        <taxon>Diversisporales</taxon>
        <taxon>Diversisporaceae</taxon>
        <taxon>Diversispora</taxon>
    </lineage>
</organism>
<evidence type="ECO:0000313" key="2">
    <source>
        <dbReference type="Proteomes" id="UP000266861"/>
    </source>
</evidence>
<keyword evidence="2" id="KW-1185">Reference proteome</keyword>
<accession>A0A397IXT4</accession>
<dbReference type="Proteomes" id="UP000266861">
    <property type="component" value="Unassembled WGS sequence"/>
</dbReference>
<reference evidence="1 2" key="1">
    <citation type="submission" date="2018-08" db="EMBL/GenBank/DDBJ databases">
        <title>Genome and evolution of the arbuscular mycorrhizal fungus Diversispora epigaea (formerly Glomus versiforme) and its bacterial endosymbionts.</title>
        <authorList>
            <person name="Sun X."/>
            <person name="Fei Z."/>
            <person name="Harrison M."/>
        </authorList>
    </citation>
    <scope>NUCLEOTIDE SEQUENCE [LARGE SCALE GENOMIC DNA]</scope>
    <source>
        <strain evidence="1 2">IT104</strain>
    </source>
</reference>
<sequence>MYYFSRQVNPIIPFKKTFKSFSANKTKGFLHQIKIPVTQDKKSFMIYIHWPYCKRYNTIKDLHLNI</sequence>
<comment type="caution">
    <text evidence="1">The sequence shown here is derived from an EMBL/GenBank/DDBJ whole genome shotgun (WGS) entry which is preliminary data.</text>
</comment>
<dbReference type="EMBL" id="PQFF01000131">
    <property type="protein sequence ID" value="RHZ79887.1"/>
    <property type="molecule type" value="Genomic_DNA"/>
</dbReference>
<proteinExistence type="predicted"/>